<dbReference type="InterPro" id="IPR006318">
    <property type="entry name" value="PTS_EI-like"/>
</dbReference>
<dbReference type="InterPro" id="IPR036618">
    <property type="entry name" value="PtsI_HPr-bd_sf"/>
</dbReference>
<reference evidence="25" key="1">
    <citation type="submission" date="2016-10" db="EMBL/GenBank/DDBJ databases">
        <authorList>
            <person name="Varghese N."/>
            <person name="Submissions S."/>
        </authorList>
    </citation>
    <scope>NUCLEOTIDE SEQUENCE [LARGE SCALE GENOMIC DNA]</scope>
    <source>
        <strain evidence="25">DSM 23256</strain>
    </source>
</reference>
<evidence type="ECO:0000256" key="20">
    <source>
        <dbReference type="PIRSR" id="PIRSR000732-3"/>
    </source>
</evidence>
<name>A0A1G7L9B0_9FIRM</name>
<dbReference type="PIRSF" id="PIRSF000732">
    <property type="entry name" value="PTS_enzyme_I"/>
    <property type="match status" value="1"/>
</dbReference>
<dbReference type="SUPFAM" id="SSF51621">
    <property type="entry name" value="Phosphoenolpyruvate/pyruvate domain"/>
    <property type="match status" value="1"/>
</dbReference>
<dbReference type="InterPro" id="IPR024692">
    <property type="entry name" value="PTS_EI"/>
</dbReference>
<keyword evidence="14 17" id="KW-0418">Kinase</keyword>
<dbReference type="Proteomes" id="UP000243333">
    <property type="component" value="Unassembled WGS sequence"/>
</dbReference>
<dbReference type="PANTHER" id="PTHR46244:SF3">
    <property type="entry name" value="PHOSPHOENOLPYRUVATE-PROTEIN PHOSPHOTRANSFERASE"/>
    <property type="match status" value="1"/>
</dbReference>
<sequence length="575" mass="61698">MCAMFVGRPVSPGISAPARLKSAPANFEQYLRQYQSEPPEGEKCRLEQALSEAAAELRAMANAARGAGKADLAAVLDVQLEILSDPVVKDEIIAKIRAQLPAPQAVLDTYEHYAAEFAAMDDEYFRARAADIRDAGRRVARRLLNAPAVALEDSAVVLFGGEIEPSLLAEADNGQLAGLILGQAGITSHAAIIAKSRSIPAVAVAKEVFPELADGLEVIVDGNAGAIIINPDKQERDHYQRLASDYARRQREVQAAAMLPATTVDGAKITVAANIARPQDMTVALKAGCEGVGLFRTEFVFAGRATPPTEEEQFKQYSQTVKQCGEHLCVIRTLDVGGDKPLPYINHEREQNPFLGWRGIRISLSLPELFLAQLKAILRAGCYGKVAVMLPMVACIDELHQAKQFMAEAKRQLAEQGQPFAKDVPLGIMVETPASALMADVWAQECDFFSIGTNDLIQYTLAADRGNPRVSSLYSCYHPAVLRLIKAAADAARKQGIWVSVCGEMAADPLAAALLVGFGVDKLSVNPASAPEIKAAIRRLSVAQAKEVANEVLAMTSADEVKQHAAAKIFPAALA</sequence>
<evidence type="ECO:0000256" key="19">
    <source>
        <dbReference type="PIRSR" id="PIRSR000732-2"/>
    </source>
</evidence>
<evidence type="ECO:0000256" key="7">
    <source>
        <dbReference type="ARBA" id="ARBA00016544"/>
    </source>
</evidence>
<keyword evidence="8 17" id="KW-0813">Transport</keyword>
<evidence type="ECO:0000256" key="6">
    <source>
        <dbReference type="ARBA" id="ARBA00012232"/>
    </source>
</evidence>
<evidence type="ECO:0000256" key="10">
    <source>
        <dbReference type="ARBA" id="ARBA00022597"/>
    </source>
</evidence>
<dbReference type="InterPro" id="IPR008731">
    <property type="entry name" value="PTS_EIN"/>
</dbReference>
<evidence type="ECO:0000259" key="23">
    <source>
        <dbReference type="Pfam" id="PF05524"/>
    </source>
</evidence>
<dbReference type="InterPro" id="IPR000121">
    <property type="entry name" value="PEP_util_C"/>
</dbReference>
<dbReference type="STRING" id="1123285.SAMN05660235_01674"/>
<feature type="domain" description="PEP-utilising enzyme C-terminal" evidence="22">
    <location>
        <begin position="252"/>
        <end position="540"/>
    </location>
</feature>
<dbReference type="InterPro" id="IPR023151">
    <property type="entry name" value="PEP_util_CS"/>
</dbReference>
<evidence type="ECO:0000313" key="25">
    <source>
        <dbReference type="Proteomes" id="UP000243333"/>
    </source>
</evidence>
<feature type="active site" description="Proton donor" evidence="18">
    <location>
        <position position="502"/>
    </location>
</feature>
<feature type="binding site" evidence="20">
    <location>
        <position position="431"/>
    </location>
    <ligand>
        <name>Mg(2+)</name>
        <dbReference type="ChEBI" id="CHEBI:18420"/>
    </ligand>
</feature>
<dbReference type="GO" id="GO:0046872">
    <property type="term" value="F:metal ion binding"/>
    <property type="evidence" value="ECO:0007669"/>
    <property type="project" value="UniProtKB-KW"/>
</dbReference>
<keyword evidence="15 17" id="KW-0460">Magnesium</keyword>
<evidence type="ECO:0000313" key="24">
    <source>
        <dbReference type="EMBL" id="SDF45966.1"/>
    </source>
</evidence>
<dbReference type="Gene3D" id="3.50.30.10">
    <property type="entry name" value="Phosphohistidine domain"/>
    <property type="match status" value="1"/>
</dbReference>
<protein>
    <recommendedName>
        <fullName evidence="7 17">Phosphoenolpyruvate-protein phosphotransferase</fullName>
        <ecNumber evidence="6 17">2.7.3.9</ecNumber>
    </recommendedName>
    <alternativeName>
        <fullName evidence="16 17">Phosphotransferase system, enzyme I</fullName>
    </alternativeName>
</protein>
<evidence type="ECO:0000256" key="11">
    <source>
        <dbReference type="ARBA" id="ARBA00022679"/>
    </source>
</evidence>
<comment type="subcellular location">
    <subcellularLocation>
        <location evidence="4 17">Cytoplasm</location>
    </subcellularLocation>
</comment>
<dbReference type="EMBL" id="FNBU01000011">
    <property type="protein sequence ID" value="SDF45966.1"/>
    <property type="molecule type" value="Genomic_DNA"/>
</dbReference>
<dbReference type="SUPFAM" id="SSF47831">
    <property type="entry name" value="Enzyme I of the PEP:sugar phosphotransferase system HPr-binding (sub)domain"/>
    <property type="match status" value="1"/>
</dbReference>
<evidence type="ECO:0000256" key="5">
    <source>
        <dbReference type="ARBA" id="ARBA00007837"/>
    </source>
</evidence>
<proteinExistence type="inferred from homology"/>
<dbReference type="InterPro" id="IPR015813">
    <property type="entry name" value="Pyrv/PenolPyrv_kinase-like_dom"/>
</dbReference>
<evidence type="ECO:0000256" key="3">
    <source>
        <dbReference type="ARBA" id="ARBA00002728"/>
    </source>
</evidence>
<comment type="similarity">
    <text evidence="5 17">Belongs to the PEP-utilizing enzyme family.</text>
</comment>
<keyword evidence="10 17" id="KW-0762">Sugar transport</keyword>
<feature type="binding site" evidence="19">
    <location>
        <begin position="454"/>
        <end position="455"/>
    </location>
    <ligand>
        <name>phosphoenolpyruvate</name>
        <dbReference type="ChEBI" id="CHEBI:58702"/>
    </ligand>
</feature>
<comment type="catalytic activity">
    <reaction evidence="1 17">
        <text>L-histidyl-[protein] + phosphoenolpyruvate = N(pros)-phospho-L-histidyl-[protein] + pyruvate</text>
        <dbReference type="Rhea" id="RHEA:23880"/>
        <dbReference type="Rhea" id="RHEA-COMP:9745"/>
        <dbReference type="Rhea" id="RHEA-COMP:9746"/>
        <dbReference type="ChEBI" id="CHEBI:15361"/>
        <dbReference type="ChEBI" id="CHEBI:29979"/>
        <dbReference type="ChEBI" id="CHEBI:58702"/>
        <dbReference type="ChEBI" id="CHEBI:64837"/>
        <dbReference type="EC" id="2.7.3.9"/>
    </reaction>
</comment>
<accession>A0A1G7L9B0</accession>
<dbReference type="GO" id="GO:0009401">
    <property type="term" value="P:phosphoenolpyruvate-dependent sugar phosphotransferase system"/>
    <property type="evidence" value="ECO:0007669"/>
    <property type="project" value="UniProtKB-KW"/>
</dbReference>
<dbReference type="Pfam" id="PF02896">
    <property type="entry name" value="PEP-utilizers_C"/>
    <property type="match status" value="1"/>
</dbReference>
<dbReference type="GO" id="GO:0008965">
    <property type="term" value="F:phosphoenolpyruvate-protein phosphotransferase activity"/>
    <property type="evidence" value="ECO:0007669"/>
    <property type="project" value="UniProtKB-EC"/>
</dbReference>
<dbReference type="Pfam" id="PF00391">
    <property type="entry name" value="PEP-utilizers"/>
    <property type="match status" value="1"/>
</dbReference>
<gene>
    <name evidence="24" type="ORF">SAMN05660235_01674</name>
</gene>
<evidence type="ECO:0000256" key="13">
    <source>
        <dbReference type="ARBA" id="ARBA00022723"/>
    </source>
</evidence>
<dbReference type="GO" id="GO:0005737">
    <property type="term" value="C:cytoplasm"/>
    <property type="evidence" value="ECO:0007669"/>
    <property type="project" value="UniProtKB-SubCell"/>
</dbReference>
<dbReference type="InterPro" id="IPR040442">
    <property type="entry name" value="Pyrv_kinase-like_dom_sf"/>
</dbReference>
<dbReference type="PANTHER" id="PTHR46244">
    <property type="entry name" value="PHOSPHOENOLPYRUVATE-PROTEIN PHOSPHOTRANSFERASE"/>
    <property type="match status" value="1"/>
</dbReference>
<organism evidence="24 25">
    <name type="scientific">Sporolituus thermophilus DSM 23256</name>
    <dbReference type="NCBI Taxonomy" id="1123285"/>
    <lineage>
        <taxon>Bacteria</taxon>
        <taxon>Bacillati</taxon>
        <taxon>Bacillota</taxon>
        <taxon>Negativicutes</taxon>
        <taxon>Selenomonadales</taxon>
        <taxon>Sporomusaceae</taxon>
        <taxon>Sporolituus</taxon>
    </lineage>
</organism>
<feature type="binding site" evidence="19">
    <location>
        <position position="465"/>
    </location>
    <ligand>
        <name>phosphoenolpyruvate</name>
        <dbReference type="ChEBI" id="CHEBI:58702"/>
    </ligand>
</feature>
<evidence type="ECO:0000256" key="2">
    <source>
        <dbReference type="ARBA" id="ARBA00001946"/>
    </source>
</evidence>
<keyword evidence="13 17" id="KW-0479">Metal-binding</keyword>
<feature type="binding site" evidence="19">
    <location>
        <position position="332"/>
    </location>
    <ligand>
        <name>phosphoenolpyruvate</name>
        <dbReference type="ChEBI" id="CHEBI:58702"/>
    </ligand>
</feature>
<evidence type="ECO:0000256" key="14">
    <source>
        <dbReference type="ARBA" id="ARBA00022777"/>
    </source>
</evidence>
<dbReference type="RefSeq" id="WP_216093644.1">
    <property type="nucleotide sequence ID" value="NZ_FNBU01000011.1"/>
</dbReference>
<dbReference type="InterPro" id="IPR036637">
    <property type="entry name" value="Phosphohistidine_dom_sf"/>
</dbReference>
<feature type="domain" description="Phosphotransferase system enzyme I N-terminal" evidence="23">
    <location>
        <begin position="7"/>
        <end position="128"/>
    </location>
</feature>
<dbReference type="PRINTS" id="PR01736">
    <property type="entry name" value="PHPHTRNFRASE"/>
</dbReference>
<dbReference type="Gene3D" id="3.20.20.60">
    <property type="entry name" value="Phosphoenolpyruvate-binding domains"/>
    <property type="match status" value="1"/>
</dbReference>
<dbReference type="Pfam" id="PF05524">
    <property type="entry name" value="PEP-utilisers_N"/>
    <property type="match status" value="1"/>
</dbReference>
<feature type="active site" description="Tele-phosphohistidine intermediate" evidence="18">
    <location>
        <position position="189"/>
    </location>
</feature>
<feature type="domain" description="PEP-utilising enzyme mobile" evidence="21">
    <location>
        <begin position="155"/>
        <end position="225"/>
    </location>
</feature>
<keyword evidence="11 17" id="KW-0808">Transferase</keyword>
<evidence type="ECO:0000256" key="15">
    <source>
        <dbReference type="ARBA" id="ARBA00022842"/>
    </source>
</evidence>
<feature type="binding site" evidence="19">
    <location>
        <position position="296"/>
    </location>
    <ligand>
        <name>phosphoenolpyruvate</name>
        <dbReference type="ChEBI" id="CHEBI:58702"/>
    </ligand>
</feature>
<keyword evidence="9 17" id="KW-0963">Cytoplasm</keyword>
<evidence type="ECO:0000256" key="8">
    <source>
        <dbReference type="ARBA" id="ARBA00022448"/>
    </source>
</evidence>
<dbReference type="PROSITE" id="PS00742">
    <property type="entry name" value="PEP_ENZYMES_2"/>
    <property type="match status" value="1"/>
</dbReference>
<dbReference type="NCBIfam" id="TIGR01417">
    <property type="entry name" value="PTS_I_fam"/>
    <property type="match status" value="1"/>
</dbReference>
<dbReference type="EC" id="2.7.3.9" evidence="6 17"/>
<evidence type="ECO:0000256" key="4">
    <source>
        <dbReference type="ARBA" id="ARBA00004496"/>
    </source>
</evidence>
<feature type="binding site" evidence="20">
    <location>
        <position position="455"/>
    </location>
    <ligand>
        <name>Mg(2+)</name>
        <dbReference type="ChEBI" id="CHEBI:18420"/>
    </ligand>
</feature>
<comment type="cofactor">
    <cofactor evidence="2 17 20">
        <name>Mg(2+)</name>
        <dbReference type="ChEBI" id="CHEBI:18420"/>
    </cofactor>
</comment>
<dbReference type="InterPro" id="IPR008279">
    <property type="entry name" value="PEP-util_enz_mobile_dom"/>
</dbReference>
<evidence type="ECO:0000259" key="21">
    <source>
        <dbReference type="Pfam" id="PF00391"/>
    </source>
</evidence>
<evidence type="ECO:0000259" key="22">
    <source>
        <dbReference type="Pfam" id="PF02896"/>
    </source>
</evidence>
<keyword evidence="25" id="KW-1185">Reference proteome</keyword>
<evidence type="ECO:0000256" key="1">
    <source>
        <dbReference type="ARBA" id="ARBA00000683"/>
    </source>
</evidence>
<evidence type="ECO:0000256" key="16">
    <source>
        <dbReference type="ARBA" id="ARBA00033235"/>
    </source>
</evidence>
<evidence type="ECO:0000256" key="9">
    <source>
        <dbReference type="ARBA" id="ARBA00022490"/>
    </source>
</evidence>
<dbReference type="InterPro" id="IPR050499">
    <property type="entry name" value="PEP-utilizing_PTS_enzyme"/>
</dbReference>
<evidence type="ECO:0000256" key="12">
    <source>
        <dbReference type="ARBA" id="ARBA00022683"/>
    </source>
</evidence>
<comment type="function">
    <text evidence="3 17">General (non sugar-specific) component of the phosphoenolpyruvate-dependent sugar phosphotransferase system (sugar PTS). This major carbohydrate active-transport system catalyzes the phosphorylation of incoming sugar substrates concomitantly with their translocation across the cell membrane. Enzyme I transfers the phosphoryl group from phosphoenolpyruvate (PEP) to the phosphoryl carrier protein (HPr).</text>
</comment>
<keyword evidence="12 17" id="KW-0598">Phosphotransferase system</keyword>
<dbReference type="AlphaFoldDB" id="A0A1G7L9B0"/>
<evidence type="ECO:0000256" key="18">
    <source>
        <dbReference type="PIRSR" id="PIRSR000732-1"/>
    </source>
</evidence>
<dbReference type="Gene3D" id="1.10.274.10">
    <property type="entry name" value="PtsI, HPr-binding domain"/>
    <property type="match status" value="1"/>
</dbReference>
<dbReference type="GO" id="GO:0016301">
    <property type="term" value="F:kinase activity"/>
    <property type="evidence" value="ECO:0007669"/>
    <property type="project" value="UniProtKB-KW"/>
</dbReference>
<dbReference type="SUPFAM" id="SSF52009">
    <property type="entry name" value="Phosphohistidine domain"/>
    <property type="match status" value="1"/>
</dbReference>
<evidence type="ECO:0000256" key="17">
    <source>
        <dbReference type="PIRNR" id="PIRNR000732"/>
    </source>
</evidence>